<feature type="compositionally biased region" description="Basic and acidic residues" evidence="1">
    <location>
        <begin position="508"/>
        <end position="524"/>
    </location>
</feature>
<protein>
    <submittedName>
        <fullName evidence="5">GTPase-associated protein 1-related protein</fullName>
    </submittedName>
</protein>
<sequence length="880" mass="95167">MNLQQLHYTSTATTAPDGSGFRFTAASPELPITLLGEAEQLIGYEPPHDAPDCPSTEELADFPVAFSHNRLSDGSRLLCRTVRTGPGRAGRHGNFHAHAVRLPEGARLPGGLLPIEAWESPSWSDRTPEGGAPEPLAGFVPARRIDKQGLLEFVRARAERLEPFLADVRTLFRTPDAQQLLVIERDSAATAYWVAVASAVLPRDLADRLTFTTYTRHPMLARQQIVGAFPDADFDHVSASAQHRYRVHDCTGGPSSPARAERDLWASVAARIWLAGQPALFAEATRRTGVPLGLGGGRGPGDECDRLAALAAREGIPLDSNGRTAAARWARGHAPGDSLDTALRARLLATLAAGGTDRTPEEWTVLAALTEEFAAPSCRSAAAPLRRDLRAELVRAADSPDTPLVRFLTLLRLAEALRVEHEAVLPVLTARLTAALLDEASPDRKVVRAALDAHPRLRTTVLDSLDHTAATEDPRPITRLLAAELPRADLEGRPHLRMAAAMPMSALRRSESAARDQADRDTGHADSLSHPNGHSPVSAGGHDTGHDTGRDTGDTGPDGSPPGRRHADAPTTGPHPVEYPHDHTDDYATDDYADVHSDYEDRPALLHALVKTAGPEHQDAPSVLRTAYRLVWGDEPLGTLEAVVLLEGIAPGAVHAAGLDEPFVRAALTGTPDDPVAPRLAKTLLKSVLGDGTELPPREHAALLLLEQAGDLATGAALPGCAARVVSLRRQAEPLEAGIEERLGDALARHLLCMDPPPAPGELPDLVLAEDEYLLRAYAREAQGDEVRDLLRRTPTYAAVCFVAWHTAPDVTPVWDEIRTELLNSVLRPEVRRMSTEDVEEIRRCLRQVGGPWAEMFHEWDRFGVLGRLSGRWRARPPRA</sequence>
<name>A0ABV9BBQ6_9ACTN</name>
<dbReference type="Proteomes" id="UP001595990">
    <property type="component" value="Unassembled WGS sequence"/>
</dbReference>
<keyword evidence="6" id="KW-1185">Reference proteome</keyword>
<feature type="domain" description="GTPase-associated protein 1-like C-terminal" evidence="4">
    <location>
        <begin position="373"/>
        <end position="857"/>
    </location>
</feature>
<dbReference type="RefSeq" id="WP_358214813.1">
    <property type="nucleotide sequence ID" value="NZ_JBHSFS010000001.1"/>
</dbReference>
<evidence type="ECO:0000259" key="4">
    <source>
        <dbReference type="Pfam" id="PF20052"/>
    </source>
</evidence>
<feature type="domain" description="GTPase-associated protein 1 middle" evidence="3">
    <location>
        <begin position="150"/>
        <end position="252"/>
    </location>
</feature>
<feature type="domain" description="GTPase-associated protein 1 N-terminal" evidence="2">
    <location>
        <begin position="3"/>
        <end position="134"/>
    </location>
</feature>
<evidence type="ECO:0000313" key="6">
    <source>
        <dbReference type="Proteomes" id="UP001595990"/>
    </source>
</evidence>
<evidence type="ECO:0000259" key="2">
    <source>
        <dbReference type="Pfam" id="PF20013"/>
    </source>
</evidence>
<dbReference type="InterPro" id="IPR049532">
    <property type="entry name" value="GAP1-like_C"/>
</dbReference>
<dbReference type="Pfam" id="PF20014">
    <property type="entry name" value="GAP1-M"/>
    <property type="match status" value="1"/>
</dbReference>
<comment type="caution">
    <text evidence="5">The sequence shown here is derived from an EMBL/GenBank/DDBJ whole genome shotgun (WGS) entry which is preliminary data.</text>
</comment>
<evidence type="ECO:0000256" key="1">
    <source>
        <dbReference type="SAM" id="MobiDB-lite"/>
    </source>
</evidence>
<feature type="compositionally biased region" description="Basic and acidic residues" evidence="1">
    <location>
        <begin position="543"/>
        <end position="553"/>
    </location>
</feature>
<accession>A0ABV9BBQ6</accession>
<reference evidence="6" key="1">
    <citation type="journal article" date="2019" name="Int. J. Syst. Evol. Microbiol.">
        <title>The Global Catalogue of Microorganisms (GCM) 10K type strain sequencing project: providing services to taxonomists for standard genome sequencing and annotation.</title>
        <authorList>
            <consortium name="The Broad Institute Genomics Platform"/>
            <consortium name="The Broad Institute Genome Sequencing Center for Infectious Disease"/>
            <person name="Wu L."/>
            <person name="Ma J."/>
        </authorList>
    </citation>
    <scope>NUCLEOTIDE SEQUENCE [LARGE SCALE GENOMIC DNA]</scope>
    <source>
        <strain evidence="6">CECT 8064</strain>
    </source>
</reference>
<dbReference type="Pfam" id="PF20013">
    <property type="entry name" value="GAP1-N2"/>
    <property type="match status" value="1"/>
</dbReference>
<dbReference type="InterPro" id="IPR045402">
    <property type="entry name" value="GAP1-N2"/>
</dbReference>
<dbReference type="InterPro" id="IPR045401">
    <property type="entry name" value="GAP1-M"/>
</dbReference>
<gene>
    <name evidence="5" type="ORF">ACFPEN_01915</name>
</gene>
<dbReference type="EMBL" id="JBHSFS010000001">
    <property type="protein sequence ID" value="MFC4511683.1"/>
    <property type="molecule type" value="Genomic_DNA"/>
</dbReference>
<evidence type="ECO:0000259" key="3">
    <source>
        <dbReference type="Pfam" id="PF20014"/>
    </source>
</evidence>
<organism evidence="5 6">
    <name type="scientific">Streptomyces ehimensis</name>
    <dbReference type="NCBI Taxonomy" id="68195"/>
    <lineage>
        <taxon>Bacteria</taxon>
        <taxon>Bacillati</taxon>
        <taxon>Actinomycetota</taxon>
        <taxon>Actinomycetes</taxon>
        <taxon>Kitasatosporales</taxon>
        <taxon>Streptomycetaceae</taxon>
        <taxon>Streptomyces</taxon>
    </lineage>
</organism>
<evidence type="ECO:0000313" key="5">
    <source>
        <dbReference type="EMBL" id="MFC4511683.1"/>
    </source>
</evidence>
<proteinExistence type="predicted"/>
<feature type="region of interest" description="Disordered" evidence="1">
    <location>
        <begin position="503"/>
        <end position="589"/>
    </location>
</feature>
<dbReference type="Pfam" id="PF20052">
    <property type="entry name" value="GAP1-C"/>
    <property type="match status" value="1"/>
</dbReference>